<dbReference type="AlphaFoldDB" id="A0A832I511"/>
<protein>
    <recommendedName>
        <fullName evidence="2">Protein kinase domain-containing protein</fullName>
    </recommendedName>
</protein>
<name>A0A832I511_9THEM</name>
<dbReference type="EMBL" id="DTKQ01000029">
    <property type="protein sequence ID" value="HGZ79053.1"/>
    <property type="molecule type" value="Genomic_DNA"/>
</dbReference>
<evidence type="ECO:0000313" key="1">
    <source>
        <dbReference type="EMBL" id="HGZ79053.1"/>
    </source>
</evidence>
<evidence type="ECO:0008006" key="2">
    <source>
        <dbReference type="Google" id="ProtNLM"/>
    </source>
</evidence>
<accession>A0A832I511</accession>
<reference evidence="1" key="1">
    <citation type="journal article" date="2020" name="mSystems">
        <title>Genome- and Community-Level Interaction Insights into Carbon Utilization and Element Cycling Functions of Hydrothermarchaeota in Hydrothermal Sediment.</title>
        <authorList>
            <person name="Zhou Z."/>
            <person name="Liu Y."/>
            <person name="Xu W."/>
            <person name="Pan J."/>
            <person name="Luo Z.H."/>
            <person name="Li M."/>
        </authorList>
    </citation>
    <scope>NUCLEOTIDE SEQUENCE [LARGE SCALE GENOMIC DNA]</scope>
    <source>
        <strain evidence="1">SpSt-86</strain>
    </source>
</reference>
<organism evidence="1">
    <name type="scientific">Pseudothermotoga hypogea</name>
    <dbReference type="NCBI Taxonomy" id="57487"/>
    <lineage>
        <taxon>Bacteria</taxon>
        <taxon>Thermotogati</taxon>
        <taxon>Thermotogota</taxon>
        <taxon>Thermotogae</taxon>
        <taxon>Thermotogales</taxon>
        <taxon>Thermotogaceae</taxon>
        <taxon>Pseudothermotoga</taxon>
    </lineage>
</organism>
<comment type="caution">
    <text evidence="1">The sequence shown here is derived from an EMBL/GenBank/DDBJ whole genome shotgun (WGS) entry which is preliminary data.</text>
</comment>
<dbReference type="InterPro" id="IPR011009">
    <property type="entry name" value="Kinase-like_dom_sf"/>
</dbReference>
<sequence>MCEIEKESTRIRTEYTSMTYNSNFWEFCLVERENIPDVKFLLTVPKHASDEKSAAAISKVFERIVKILNYAEDIAFPEPIDAFEVTLPDSKLRVPALVWEYIRGWTLHSAVKSNHFAATDIYNKYMREHAKINKKRIHSVLVDILDFEERLTEKGLVHLGLSLKHVIVQVDDIVKIRGLRYICRTRNGVLDDPSLLDTRYGNLLKPRTTPKSFWKYFQSGGKEKPNVYNIVAYQIGLLMFDIFTKGQHMSKQITPELLEEATYHVNIPPEDLIGAFHKLFGFNEISFSSCAEIKYVVEEVIQN</sequence>
<gene>
    <name evidence="1" type="ORF">ENW55_03610</name>
</gene>
<dbReference type="SUPFAM" id="SSF56112">
    <property type="entry name" value="Protein kinase-like (PK-like)"/>
    <property type="match status" value="1"/>
</dbReference>
<proteinExistence type="predicted"/>